<feature type="compositionally biased region" description="Acidic residues" evidence="1">
    <location>
        <begin position="133"/>
        <end position="148"/>
    </location>
</feature>
<gene>
    <name evidence="2" type="ORF">EST38_g14702</name>
</gene>
<organism evidence="2 3">
    <name type="scientific">Candolleomyces aberdarensis</name>
    <dbReference type="NCBI Taxonomy" id="2316362"/>
    <lineage>
        <taxon>Eukaryota</taxon>
        <taxon>Fungi</taxon>
        <taxon>Dikarya</taxon>
        <taxon>Basidiomycota</taxon>
        <taxon>Agaricomycotina</taxon>
        <taxon>Agaricomycetes</taxon>
        <taxon>Agaricomycetidae</taxon>
        <taxon>Agaricales</taxon>
        <taxon>Agaricineae</taxon>
        <taxon>Psathyrellaceae</taxon>
        <taxon>Candolleomyces</taxon>
    </lineage>
</organism>
<protein>
    <submittedName>
        <fullName evidence="2">Uncharacterized protein</fullName>
    </submittedName>
</protein>
<evidence type="ECO:0000313" key="3">
    <source>
        <dbReference type="Proteomes" id="UP000290288"/>
    </source>
</evidence>
<evidence type="ECO:0000313" key="2">
    <source>
        <dbReference type="EMBL" id="RXW11153.1"/>
    </source>
</evidence>
<reference evidence="2 3" key="1">
    <citation type="submission" date="2019-01" db="EMBL/GenBank/DDBJ databases">
        <title>Draft genome sequence of Psathyrella aberdarensis IHI B618.</title>
        <authorList>
            <person name="Buettner E."/>
            <person name="Kellner H."/>
        </authorList>
    </citation>
    <scope>NUCLEOTIDE SEQUENCE [LARGE SCALE GENOMIC DNA]</scope>
    <source>
        <strain evidence="2 3">IHI B618</strain>
    </source>
</reference>
<sequence length="337" mass="38506">MNIVLPRAQRSDVERHQLPFPISLNVEDNEMAVDGDAAENGGGGIVTQLALDAEDDTQLESSARGRSLVPYVPCGMIFLRPLRFGAPVPRLWWKGLRFSERAFVFSFDPAKGSCFALEDRGHQLEPPIHDDGSDLEMSDGDDRDVPEDDPLASGLNNQMDRVFRQLLIDVLNFIPNRRHCIEPSYRSISKEEIEDATIVIFQNTRLSDIFNDVQWKIGTAEDWKTCFDHLLPPKGTKKEGTVQNYNNAAYLKLWERMLERMTDETAAAARNAMWRLFKKMEWAPNARQDRIWQTRSDDSAFQHTIGIRKGTPAPQVLMRKREPTWLTIQAKVIPIEI</sequence>
<dbReference type="Proteomes" id="UP000290288">
    <property type="component" value="Unassembled WGS sequence"/>
</dbReference>
<comment type="caution">
    <text evidence="2">The sequence shown here is derived from an EMBL/GenBank/DDBJ whole genome shotgun (WGS) entry which is preliminary data.</text>
</comment>
<proteinExistence type="predicted"/>
<name>A0A4Q2CWQ0_9AGAR</name>
<keyword evidence="3" id="KW-1185">Reference proteome</keyword>
<dbReference type="EMBL" id="SDEE01002291">
    <property type="protein sequence ID" value="RXW11153.1"/>
    <property type="molecule type" value="Genomic_DNA"/>
</dbReference>
<feature type="region of interest" description="Disordered" evidence="1">
    <location>
        <begin position="125"/>
        <end position="148"/>
    </location>
</feature>
<feature type="non-terminal residue" evidence="2">
    <location>
        <position position="337"/>
    </location>
</feature>
<evidence type="ECO:0000256" key="1">
    <source>
        <dbReference type="SAM" id="MobiDB-lite"/>
    </source>
</evidence>
<dbReference type="STRING" id="2316362.A0A4Q2CWQ0"/>
<dbReference type="AlphaFoldDB" id="A0A4Q2CWQ0"/>
<dbReference type="OrthoDB" id="3261690at2759"/>
<accession>A0A4Q2CWQ0</accession>